<evidence type="ECO:0000313" key="8">
    <source>
        <dbReference type="Proteomes" id="UP000623467"/>
    </source>
</evidence>
<dbReference type="PANTHER" id="PTHR10924">
    <property type="entry name" value="MAJOR FACILITATOR SUPERFAMILY PROTEIN-RELATED"/>
    <property type="match status" value="1"/>
</dbReference>
<dbReference type="Pfam" id="PF07690">
    <property type="entry name" value="MFS_1"/>
    <property type="match status" value="1"/>
</dbReference>
<dbReference type="Gene3D" id="1.20.1250.20">
    <property type="entry name" value="MFS general substrate transporter like domains"/>
    <property type="match status" value="2"/>
</dbReference>
<feature type="region of interest" description="Disordered" evidence="5">
    <location>
        <begin position="1"/>
        <end position="28"/>
    </location>
</feature>
<dbReference type="AlphaFoldDB" id="A0A8H7CQK4"/>
<feature type="transmembrane region" description="Helical" evidence="6">
    <location>
        <begin position="306"/>
        <end position="329"/>
    </location>
</feature>
<feature type="transmembrane region" description="Helical" evidence="6">
    <location>
        <begin position="373"/>
        <end position="391"/>
    </location>
</feature>
<dbReference type="GO" id="GO:0022857">
    <property type="term" value="F:transmembrane transporter activity"/>
    <property type="evidence" value="ECO:0007669"/>
    <property type="project" value="InterPro"/>
</dbReference>
<feature type="compositionally biased region" description="Acidic residues" evidence="5">
    <location>
        <begin position="1"/>
        <end position="10"/>
    </location>
</feature>
<dbReference type="EMBL" id="JACAZH010000021">
    <property type="protein sequence ID" value="KAF7344622.1"/>
    <property type="molecule type" value="Genomic_DNA"/>
</dbReference>
<keyword evidence="3 6" id="KW-1133">Transmembrane helix</keyword>
<keyword evidence="8" id="KW-1185">Reference proteome</keyword>
<feature type="transmembrane region" description="Helical" evidence="6">
    <location>
        <begin position="341"/>
        <end position="361"/>
    </location>
</feature>
<evidence type="ECO:0000256" key="4">
    <source>
        <dbReference type="ARBA" id="ARBA00023136"/>
    </source>
</evidence>
<evidence type="ECO:0000256" key="1">
    <source>
        <dbReference type="ARBA" id="ARBA00004141"/>
    </source>
</evidence>
<evidence type="ECO:0000256" key="3">
    <source>
        <dbReference type="ARBA" id="ARBA00022989"/>
    </source>
</evidence>
<feature type="transmembrane region" description="Helical" evidence="6">
    <location>
        <begin position="175"/>
        <end position="193"/>
    </location>
</feature>
<feature type="transmembrane region" description="Helical" evidence="6">
    <location>
        <begin position="397"/>
        <end position="418"/>
    </location>
</feature>
<feature type="transmembrane region" description="Helical" evidence="6">
    <location>
        <begin position="242"/>
        <end position="262"/>
    </location>
</feature>
<evidence type="ECO:0000256" key="5">
    <source>
        <dbReference type="SAM" id="MobiDB-lite"/>
    </source>
</evidence>
<organism evidence="7 8">
    <name type="scientific">Mycena sanguinolenta</name>
    <dbReference type="NCBI Taxonomy" id="230812"/>
    <lineage>
        <taxon>Eukaryota</taxon>
        <taxon>Fungi</taxon>
        <taxon>Dikarya</taxon>
        <taxon>Basidiomycota</taxon>
        <taxon>Agaricomycotina</taxon>
        <taxon>Agaricomycetes</taxon>
        <taxon>Agaricomycetidae</taxon>
        <taxon>Agaricales</taxon>
        <taxon>Marasmiineae</taxon>
        <taxon>Mycenaceae</taxon>
        <taxon>Mycena</taxon>
    </lineage>
</organism>
<keyword evidence="4 6" id="KW-0472">Membrane</keyword>
<feature type="transmembrane region" description="Helical" evidence="6">
    <location>
        <begin position="90"/>
        <end position="110"/>
    </location>
</feature>
<evidence type="ECO:0000256" key="2">
    <source>
        <dbReference type="ARBA" id="ARBA00022692"/>
    </source>
</evidence>
<evidence type="ECO:0000256" key="6">
    <source>
        <dbReference type="SAM" id="Phobius"/>
    </source>
</evidence>
<feature type="transmembrane region" description="Helical" evidence="6">
    <location>
        <begin position="117"/>
        <end position="136"/>
    </location>
</feature>
<keyword evidence="2 6" id="KW-0812">Transmembrane</keyword>
<evidence type="ECO:0000313" key="7">
    <source>
        <dbReference type="EMBL" id="KAF7344622.1"/>
    </source>
</evidence>
<dbReference type="PANTHER" id="PTHR10924:SF6">
    <property type="entry name" value="SOLUTE CARRIER FAMILY 49 MEMBER A3"/>
    <property type="match status" value="1"/>
</dbReference>
<dbReference type="GO" id="GO:0016020">
    <property type="term" value="C:membrane"/>
    <property type="evidence" value="ECO:0007669"/>
    <property type="project" value="UniProtKB-SubCell"/>
</dbReference>
<dbReference type="SUPFAM" id="SSF103473">
    <property type="entry name" value="MFS general substrate transporter"/>
    <property type="match status" value="1"/>
</dbReference>
<dbReference type="InterPro" id="IPR049680">
    <property type="entry name" value="FLVCR1-2_SLC49-like"/>
</dbReference>
<dbReference type="Proteomes" id="UP000623467">
    <property type="component" value="Unassembled WGS sequence"/>
</dbReference>
<comment type="subcellular location">
    <subcellularLocation>
        <location evidence="1">Membrane</location>
        <topology evidence="1">Multi-pass membrane protein</topology>
    </subcellularLocation>
</comment>
<feature type="transmembrane region" description="Helical" evidence="6">
    <location>
        <begin position="59"/>
        <end position="78"/>
    </location>
</feature>
<protein>
    <submittedName>
        <fullName evidence="7">MFS general substrate transporter</fullName>
    </submittedName>
</protein>
<feature type="compositionally biased region" description="Basic and acidic residues" evidence="5">
    <location>
        <begin position="11"/>
        <end position="28"/>
    </location>
</feature>
<comment type="caution">
    <text evidence="7">The sequence shown here is derived from an EMBL/GenBank/DDBJ whole genome shotgun (WGS) entry which is preliminary data.</text>
</comment>
<feature type="transmembrane region" description="Helical" evidence="6">
    <location>
        <begin position="142"/>
        <end position="163"/>
    </location>
</feature>
<feature type="transmembrane region" description="Helical" evidence="6">
    <location>
        <begin position="213"/>
        <end position="235"/>
    </location>
</feature>
<dbReference type="OrthoDB" id="422206at2759"/>
<accession>A0A8H7CQK4</accession>
<gene>
    <name evidence="7" type="ORF">MSAN_01944500</name>
</gene>
<proteinExistence type="predicted"/>
<reference evidence="7" key="1">
    <citation type="submission" date="2020-05" db="EMBL/GenBank/DDBJ databases">
        <title>Mycena genomes resolve the evolution of fungal bioluminescence.</title>
        <authorList>
            <person name="Tsai I.J."/>
        </authorList>
    </citation>
    <scope>NUCLEOTIDE SEQUENCE</scope>
    <source>
        <strain evidence="7">160909Yilan</strain>
    </source>
</reference>
<dbReference type="InterPro" id="IPR036259">
    <property type="entry name" value="MFS_trans_sf"/>
</dbReference>
<sequence>MDLDVSDDSLMDIHDEPPKSSSEAKKELYDGHGQPAATEIVRVHSSTANYSYRLYKRRFVGIVGLIVLNVVSGMTWPWFGPISNNSEELILAQLISMYIYAVTVPVAADFGMTLDQVNWLGNVMSCIYLPVSLLVPEVNRRYGIRRCCDVGAITLLISAWVRYASTPRSLSSNGAFALLFVGQFFAAIAQPIFQVIGPKYSETWFGLQGRTTATMVLSIANPIGGALGQLLSPIVGNTRQSILVLGIMSSVAAPFVFLISAAPPIPPTYSASKKAPGLVSLLRVMANKGRPTDPTMSLRERVDFTILFLVFGVLTAAGNVFSILTGEILQPVGYSSDSAGFMGATLILSGILAAIITAPLFDRIFTTHLAITSKVLVPILGVAWVAFIWIVKPNNTAALYALCAIVGVASVTMLPVGLELACEVTRNADGSVALLWFACNAFTIIFILVEGALRAGLDANPPLNMHRALIFNGTVVLTTCCSIFFMRGKQTRKQVDQEKRRQATISLQPRPLMNSNV</sequence>
<name>A0A8H7CQK4_9AGAR</name>
<feature type="transmembrane region" description="Helical" evidence="6">
    <location>
        <begin position="430"/>
        <end position="449"/>
    </location>
</feature>
<feature type="transmembrane region" description="Helical" evidence="6">
    <location>
        <begin position="469"/>
        <end position="486"/>
    </location>
</feature>
<dbReference type="InterPro" id="IPR011701">
    <property type="entry name" value="MFS"/>
</dbReference>